<feature type="transmembrane region" description="Helical" evidence="1">
    <location>
        <begin position="40"/>
        <end position="65"/>
    </location>
</feature>
<protein>
    <submittedName>
        <fullName evidence="2">Uncharacterized protein</fullName>
    </submittedName>
</protein>
<keyword evidence="1" id="KW-0812">Transmembrane</keyword>
<keyword evidence="3" id="KW-1185">Reference proteome</keyword>
<evidence type="ECO:0000256" key="1">
    <source>
        <dbReference type="SAM" id="Phobius"/>
    </source>
</evidence>
<proteinExistence type="predicted"/>
<dbReference type="EMBL" id="CAKKNT010000030">
    <property type="protein sequence ID" value="CAH0419283.1"/>
    <property type="molecule type" value="Genomic_DNA"/>
</dbReference>
<sequence length="235" mass="24591">MSTVNALPSALIVTIAPANVAIPTAKGSSQPLFAFTKFTALLITVVTVLNMPLITGAMVLIAAIIEGIIATIVEFTAVNVLVIATLTLFNIAAIPPVPAFLRPASIELSVSANPLDTAFFIFVNEVPIPPVAVRAVLANPLTPPSNAMKRLLSSSTVILPDFNLAYKSRSADLPVNPKDLATVVNAYGIVSCNVFQLCRSTVPLANIWLYCSTPRLASPALAPDAKKASFNAVAV</sequence>
<accession>A0ABN8BR34</accession>
<keyword evidence="1" id="KW-1133">Transmembrane helix</keyword>
<reference evidence="2 3" key="1">
    <citation type="submission" date="2021-11" db="EMBL/GenBank/DDBJ databases">
        <authorList>
            <person name="Depoorter E."/>
        </authorList>
    </citation>
    <scope>NUCLEOTIDE SEQUENCE [LARGE SCALE GENOMIC DNA]</scope>
    <source>
        <strain evidence="2 3">LMG 24286</strain>
    </source>
</reference>
<dbReference type="Proteomes" id="UP000789719">
    <property type="component" value="Unassembled WGS sequence"/>
</dbReference>
<evidence type="ECO:0000313" key="3">
    <source>
        <dbReference type="Proteomes" id="UP000789719"/>
    </source>
</evidence>
<organism evidence="2 3">
    <name type="scientific">Periweissella ghanensis</name>
    <dbReference type="NCBI Taxonomy" id="467997"/>
    <lineage>
        <taxon>Bacteria</taxon>
        <taxon>Bacillati</taxon>
        <taxon>Bacillota</taxon>
        <taxon>Bacilli</taxon>
        <taxon>Lactobacillales</taxon>
        <taxon>Lactobacillaceae</taxon>
        <taxon>Periweissella</taxon>
    </lineage>
</organism>
<feature type="transmembrane region" description="Helical" evidence="1">
    <location>
        <begin position="77"/>
        <end position="101"/>
    </location>
</feature>
<keyword evidence="1" id="KW-0472">Membrane</keyword>
<gene>
    <name evidence="2" type="ORF">WGH24286_01731</name>
</gene>
<name>A0ABN8BR34_9LACO</name>
<evidence type="ECO:0000313" key="2">
    <source>
        <dbReference type="EMBL" id="CAH0419283.1"/>
    </source>
</evidence>
<comment type="caution">
    <text evidence="2">The sequence shown here is derived from an EMBL/GenBank/DDBJ whole genome shotgun (WGS) entry which is preliminary data.</text>
</comment>